<reference evidence="1" key="1">
    <citation type="journal article" date="2011" name="BMC Evol. Biol.">
        <title>The Enhancer of split complex arose prior to the diversification of schizophoran flies and is strongly conserved between Drosophila and stalk-eyed flies (Diopsidae).</title>
        <authorList>
            <person name="Baker R.H."/>
            <person name="Kuehl J.V."/>
            <person name="Wilkinson G.S."/>
        </authorList>
    </citation>
    <scope>NUCLEOTIDE SEQUENCE</scope>
</reference>
<sequence length="163" mass="18577">MCVEIKNNNMNAIIELDVKQTKKVSYSIKKVLKQLFKQHKTEKLITKQNIENTKKESSMESLESIQNSQNADIESGCVSLESYQNDVNERLSACTEPVSYEMEDYEYGDITTVPVHFARTAHGTFFWTAASDLPVDNDLIEPLYCCTANQIAVPQMQDRWAQA</sequence>
<name>G9I1L8_TELDL</name>
<dbReference type="KEGG" id="tda:119685666"/>
<dbReference type="AlphaFoldDB" id="G9I1L8"/>
<proteinExistence type="predicted"/>
<dbReference type="OrthoDB" id="8190494at2759"/>
<dbReference type="RefSeq" id="XP_037955945.1">
    <property type="nucleotide sequence ID" value="XM_038100017.1"/>
</dbReference>
<dbReference type="GO" id="GO:0007423">
    <property type="term" value="P:sensory organ development"/>
    <property type="evidence" value="ECO:0007669"/>
    <property type="project" value="InterPro"/>
</dbReference>
<dbReference type="GeneID" id="119685666"/>
<dbReference type="CTD" id="43157"/>
<dbReference type="PANTHER" id="PTHR12254:SF0">
    <property type="entry name" value="BARBU-RELATED"/>
    <property type="match status" value="1"/>
</dbReference>
<dbReference type="Pfam" id="PF15952">
    <property type="entry name" value="ESM4"/>
    <property type="match status" value="1"/>
</dbReference>
<dbReference type="InterPro" id="IPR029686">
    <property type="entry name" value="Malpha/m4/m2"/>
</dbReference>
<dbReference type="EMBL" id="JN546230">
    <property type="protein sequence ID" value="AEV91205.1"/>
    <property type="molecule type" value="Genomic_DNA"/>
</dbReference>
<dbReference type="GO" id="GO:0007219">
    <property type="term" value="P:Notch signaling pathway"/>
    <property type="evidence" value="ECO:0007669"/>
    <property type="project" value="InterPro"/>
</dbReference>
<dbReference type="PANTHER" id="PTHR12254">
    <property type="entry name" value="ENHANCER OF SPLIT MALPHA PROTEIN"/>
    <property type="match status" value="1"/>
</dbReference>
<organism evidence="1">
    <name type="scientific">Teleopsis dalmanni</name>
    <name type="common">Malaysian stalk-eyed fly</name>
    <name type="synonym">Cyrtodiopsis dalmanni</name>
    <dbReference type="NCBI Taxonomy" id="139649"/>
    <lineage>
        <taxon>Eukaryota</taxon>
        <taxon>Metazoa</taxon>
        <taxon>Ecdysozoa</taxon>
        <taxon>Arthropoda</taxon>
        <taxon>Hexapoda</taxon>
        <taxon>Insecta</taxon>
        <taxon>Pterygota</taxon>
        <taxon>Neoptera</taxon>
        <taxon>Endopterygota</taxon>
        <taxon>Diptera</taxon>
        <taxon>Brachycera</taxon>
        <taxon>Muscomorpha</taxon>
        <taxon>Diopsoidea</taxon>
        <taxon>Diopsidae</taxon>
        <taxon>Teleopsis</taxon>
    </lineage>
</organism>
<protein>
    <submittedName>
        <fullName evidence="1">Enhancer of split region protein HLHm4</fullName>
    </submittedName>
</protein>
<accession>G9I1L8</accession>
<evidence type="ECO:0000313" key="1">
    <source>
        <dbReference type="EMBL" id="AEV91205.1"/>
    </source>
</evidence>